<dbReference type="GO" id="GO:0003700">
    <property type="term" value="F:DNA-binding transcription factor activity"/>
    <property type="evidence" value="ECO:0007669"/>
    <property type="project" value="InterPro"/>
</dbReference>
<keyword evidence="1" id="KW-0805">Transcription regulation</keyword>
<dbReference type="InterPro" id="IPR036390">
    <property type="entry name" value="WH_DNA-bd_sf"/>
</dbReference>
<protein>
    <recommendedName>
        <fullName evidence="4">HTH arsR-type domain-containing protein</fullName>
    </recommendedName>
</protein>
<dbReference type="PROSITE" id="PS00846">
    <property type="entry name" value="HTH_ARSR_1"/>
    <property type="match status" value="1"/>
</dbReference>
<evidence type="ECO:0000313" key="6">
    <source>
        <dbReference type="Proteomes" id="UP000182077"/>
    </source>
</evidence>
<evidence type="ECO:0000259" key="4">
    <source>
        <dbReference type="PROSITE" id="PS50987"/>
    </source>
</evidence>
<dbReference type="GeneID" id="86909627"/>
<dbReference type="InterPro" id="IPR051081">
    <property type="entry name" value="HTH_MetalResp_TranReg"/>
</dbReference>
<dbReference type="PROSITE" id="PS50987">
    <property type="entry name" value="HTH_ARSR_2"/>
    <property type="match status" value="1"/>
</dbReference>
<comment type="caution">
    <text evidence="5">The sequence shown here is derived from an EMBL/GenBank/DDBJ whole genome shotgun (WGS) entry which is preliminary data.</text>
</comment>
<dbReference type="Proteomes" id="UP000182077">
    <property type="component" value="Unassembled WGS sequence"/>
</dbReference>
<dbReference type="CDD" id="cd00090">
    <property type="entry name" value="HTH_ARSR"/>
    <property type="match status" value="1"/>
</dbReference>
<dbReference type="AlphaFoldDB" id="A0A1L8TLZ6"/>
<evidence type="ECO:0000256" key="3">
    <source>
        <dbReference type="ARBA" id="ARBA00023163"/>
    </source>
</evidence>
<dbReference type="InterPro" id="IPR001845">
    <property type="entry name" value="HTH_ArsR_DNA-bd_dom"/>
</dbReference>
<dbReference type="InterPro" id="IPR011991">
    <property type="entry name" value="ArsR-like_HTH"/>
</dbReference>
<dbReference type="Gene3D" id="1.10.10.10">
    <property type="entry name" value="Winged helix-like DNA-binding domain superfamily/Winged helix DNA-binding domain"/>
    <property type="match status" value="1"/>
</dbReference>
<dbReference type="OrthoDB" id="9798835at2"/>
<feature type="domain" description="HTH arsR-type" evidence="4">
    <location>
        <begin position="1"/>
        <end position="92"/>
    </location>
</feature>
<name>A0A1L8TLZ6_9ENTE</name>
<keyword evidence="3" id="KW-0804">Transcription</keyword>
<dbReference type="PANTHER" id="PTHR33154:SF18">
    <property type="entry name" value="ARSENICAL RESISTANCE OPERON REPRESSOR"/>
    <property type="match status" value="1"/>
</dbReference>
<dbReference type="InterPro" id="IPR018334">
    <property type="entry name" value="ArsR_HTH"/>
</dbReference>
<dbReference type="PRINTS" id="PR00778">
    <property type="entry name" value="HTHARSR"/>
</dbReference>
<sequence>MNYEKTSLLLKAMADPKRMKIVDLLSCGSLCACDLLDHFDFTQPTLSHHMKVLEQAGIISVSKKGKWHHYTLQEEFVREFLGSMMQLLSNDEQTCICQNKECVEKGEEVHEKIRTI</sequence>
<dbReference type="Pfam" id="PF01022">
    <property type="entry name" value="HTH_5"/>
    <property type="match status" value="1"/>
</dbReference>
<evidence type="ECO:0000313" key="5">
    <source>
        <dbReference type="EMBL" id="OJG45365.1"/>
    </source>
</evidence>
<dbReference type="SUPFAM" id="SSF46785">
    <property type="entry name" value="Winged helix' DNA-binding domain"/>
    <property type="match status" value="1"/>
</dbReference>
<dbReference type="EMBL" id="JXKQ01000006">
    <property type="protein sequence ID" value="OJG45365.1"/>
    <property type="molecule type" value="Genomic_DNA"/>
</dbReference>
<evidence type="ECO:0000256" key="1">
    <source>
        <dbReference type="ARBA" id="ARBA00023015"/>
    </source>
</evidence>
<dbReference type="NCBIfam" id="NF033788">
    <property type="entry name" value="HTH_metalloreg"/>
    <property type="match status" value="1"/>
</dbReference>
<accession>A0A1L8TLZ6</accession>
<reference evidence="5 6" key="1">
    <citation type="submission" date="2014-12" db="EMBL/GenBank/DDBJ databases">
        <title>Draft genome sequences of 29 type strains of Enterococci.</title>
        <authorList>
            <person name="Zhong Z."/>
            <person name="Sun Z."/>
            <person name="Liu W."/>
            <person name="Zhang W."/>
            <person name="Zhang H."/>
        </authorList>
    </citation>
    <scope>NUCLEOTIDE SEQUENCE [LARGE SCALE GENOMIC DNA]</scope>
    <source>
        <strain evidence="5 6">DSM 17122</strain>
    </source>
</reference>
<proteinExistence type="predicted"/>
<dbReference type="STRING" id="249189.RV04_GL002081"/>
<organism evidence="5 6">
    <name type="scientific">Enterococcus hermanniensis</name>
    <dbReference type="NCBI Taxonomy" id="249189"/>
    <lineage>
        <taxon>Bacteria</taxon>
        <taxon>Bacillati</taxon>
        <taxon>Bacillota</taxon>
        <taxon>Bacilli</taxon>
        <taxon>Lactobacillales</taxon>
        <taxon>Enterococcaceae</taxon>
        <taxon>Enterococcus</taxon>
    </lineage>
</organism>
<dbReference type="InterPro" id="IPR036388">
    <property type="entry name" value="WH-like_DNA-bd_sf"/>
</dbReference>
<keyword evidence="2" id="KW-0238">DNA-binding</keyword>
<dbReference type="SMART" id="SM00418">
    <property type="entry name" value="HTH_ARSR"/>
    <property type="match status" value="1"/>
</dbReference>
<evidence type="ECO:0000256" key="2">
    <source>
        <dbReference type="ARBA" id="ARBA00023125"/>
    </source>
</evidence>
<keyword evidence="6" id="KW-1185">Reference proteome</keyword>
<gene>
    <name evidence="5" type="ORF">RV04_GL002081</name>
</gene>
<dbReference type="GO" id="GO:0003677">
    <property type="term" value="F:DNA binding"/>
    <property type="evidence" value="ECO:0007669"/>
    <property type="project" value="UniProtKB-KW"/>
</dbReference>
<dbReference type="RefSeq" id="WP_010750088.1">
    <property type="nucleotide sequence ID" value="NZ_JBHSHK010000022.1"/>
</dbReference>
<dbReference type="PANTHER" id="PTHR33154">
    <property type="entry name" value="TRANSCRIPTIONAL REGULATOR, ARSR FAMILY"/>
    <property type="match status" value="1"/>
</dbReference>